<accession>G0UBB9</accession>
<comment type="similarity">
    <text evidence="2">Belongs to the SNF2/RAD54 helicase family.</text>
</comment>
<reference evidence="11" key="1">
    <citation type="journal article" date="2012" name="Proc. Natl. Acad. Sci. U.S.A.">
        <title>Antigenic diversity is generated by distinct evolutionary mechanisms in African trypanosome species.</title>
        <authorList>
            <person name="Jackson A.P."/>
            <person name="Berry A."/>
            <person name="Aslett M."/>
            <person name="Allison H.C."/>
            <person name="Burton P."/>
            <person name="Vavrova-Anderson J."/>
            <person name="Brown R."/>
            <person name="Browne H."/>
            <person name="Corton N."/>
            <person name="Hauser H."/>
            <person name="Gamble J."/>
            <person name="Gilderthorp R."/>
            <person name="Marcello L."/>
            <person name="McQuillan J."/>
            <person name="Otto T.D."/>
            <person name="Quail M.A."/>
            <person name="Sanders M.J."/>
            <person name="van Tonder A."/>
            <person name="Ginger M.L."/>
            <person name="Field M.C."/>
            <person name="Barry J.D."/>
            <person name="Hertz-Fowler C."/>
            <person name="Berriman M."/>
        </authorList>
    </citation>
    <scope>NUCLEOTIDE SEQUENCE</scope>
    <source>
        <strain evidence="11">Y486</strain>
    </source>
</reference>
<keyword evidence="7" id="KW-0238">DNA-binding</keyword>
<evidence type="ECO:0000256" key="8">
    <source>
        <dbReference type="ARBA" id="ARBA00023242"/>
    </source>
</evidence>
<keyword evidence="3" id="KW-0547">Nucleotide-binding</keyword>
<evidence type="ECO:0000256" key="5">
    <source>
        <dbReference type="ARBA" id="ARBA00022806"/>
    </source>
</evidence>
<feature type="domain" description="Helicase ATP-binding" evidence="9">
    <location>
        <begin position="262"/>
        <end position="455"/>
    </location>
</feature>
<keyword evidence="4" id="KW-0378">Hydrolase</keyword>
<dbReference type="Gene3D" id="3.40.50.300">
    <property type="entry name" value="P-loop containing nucleotide triphosphate hydrolases"/>
    <property type="match status" value="1"/>
</dbReference>
<dbReference type="EMBL" id="HE573027">
    <property type="protein sequence ID" value="CCC53107.1"/>
    <property type="molecule type" value="Genomic_DNA"/>
</dbReference>
<dbReference type="InterPro" id="IPR027417">
    <property type="entry name" value="P-loop_NTPase"/>
</dbReference>
<protein>
    <submittedName>
        <fullName evidence="11">Putative helicase-like protein</fullName>
    </submittedName>
</protein>
<feature type="non-terminal residue" evidence="11">
    <location>
        <position position="864"/>
    </location>
</feature>
<evidence type="ECO:0000259" key="10">
    <source>
        <dbReference type="PROSITE" id="PS51194"/>
    </source>
</evidence>
<dbReference type="SMART" id="SM00487">
    <property type="entry name" value="DEXDc"/>
    <property type="match status" value="1"/>
</dbReference>
<dbReference type="InterPro" id="IPR044574">
    <property type="entry name" value="ARIP4-like"/>
</dbReference>
<evidence type="ECO:0000256" key="1">
    <source>
        <dbReference type="ARBA" id="ARBA00004123"/>
    </source>
</evidence>
<evidence type="ECO:0000256" key="2">
    <source>
        <dbReference type="ARBA" id="ARBA00007025"/>
    </source>
</evidence>
<comment type="subcellular location">
    <subcellularLocation>
        <location evidence="1">Nucleus</location>
    </subcellularLocation>
</comment>
<keyword evidence="5 11" id="KW-0347">Helicase</keyword>
<name>G0UBB9_TRYVY</name>
<dbReference type="PROSITE" id="PS51194">
    <property type="entry name" value="HELICASE_CTER"/>
    <property type="match status" value="1"/>
</dbReference>
<dbReference type="PANTHER" id="PTHR45797">
    <property type="entry name" value="RAD54-LIKE"/>
    <property type="match status" value="1"/>
</dbReference>
<dbReference type="GO" id="GO:0004386">
    <property type="term" value="F:helicase activity"/>
    <property type="evidence" value="ECO:0007669"/>
    <property type="project" value="UniProtKB-KW"/>
</dbReference>
<dbReference type="GO" id="GO:0016887">
    <property type="term" value="F:ATP hydrolysis activity"/>
    <property type="evidence" value="ECO:0007669"/>
    <property type="project" value="InterPro"/>
</dbReference>
<gene>
    <name evidence="11" type="ORF">TVY486_1105910</name>
</gene>
<keyword evidence="8" id="KW-0539">Nucleus</keyword>
<dbReference type="InterPro" id="IPR000330">
    <property type="entry name" value="SNF2_N"/>
</dbReference>
<dbReference type="Pfam" id="PF00176">
    <property type="entry name" value="SNF2-rel_dom"/>
    <property type="match status" value="1"/>
</dbReference>
<dbReference type="AlphaFoldDB" id="G0UBB9"/>
<feature type="domain" description="Helicase C-terminal" evidence="10">
    <location>
        <begin position="635"/>
        <end position="800"/>
    </location>
</feature>
<dbReference type="InterPro" id="IPR014001">
    <property type="entry name" value="Helicase_ATP-bd"/>
</dbReference>
<keyword evidence="6" id="KW-0067">ATP-binding</keyword>
<dbReference type="Pfam" id="PF00271">
    <property type="entry name" value="Helicase_C"/>
    <property type="match status" value="1"/>
</dbReference>
<dbReference type="SUPFAM" id="SSF52540">
    <property type="entry name" value="P-loop containing nucleoside triphosphate hydrolases"/>
    <property type="match status" value="2"/>
</dbReference>
<dbReference type="PANTHER" id="PTHR45797:SF1">
    <property type="entry name" value="HELICASE ARIP4"/>
    <property type="match status" value="1"/>
</dbReference>
<dbReference type="Gene3D" id="3.40.50.10810">
    <property type="entry name" value="Tandem AAA-ATPase domain"/>
    <property type="match status" value="1"/>
</dbReference>
<dbReference type="InterPro" id="IPR001650">
    <property type="entry name" value="Helicase_C-like"/>
</dbReference>
<evidence type="ECO:0000256" key="7">
    <source>
        <dbReference type="ARBA" id="ARBA00023125"/>
    </source>
</evidence>
<organism evidence="11">
    <name type="scientific">Trypanosoma vivax (strain Y486)</name>
    <dbReference type="NCBI Taxonomy" id="1055687"/>
    <lineage>
        <taxon>Eukaryota</taxon>
        <taxon>Discoba</taxon>
        <taxon>Euglenozoa</taxon>
        <taxon>Kinetoplastea</taxon>
        <taxon>Metakinetoplastina</taxon>
        <taxon>Trypanosomatida</taxon>
        <taxon>Trypanosomatidae</taxon>
        <taxon>Trypanosoma</taxon>
        <taxon>Duttonella</taxon>
    </lineage>
</organism>
<sequence length="864" mass="97119">MEEELFVASLSDNESDEENFIRSEWCAVATGQDRAVGSDIEPSLEEVLFGEIPSENTEAVGDVNVVLSSSCSMVGSSDVDSVEGVVLQKPSDVLLQDLGANSAPEDSTEVAEFVQEDVDLNKLKGMTCAEVRAVLDPFFSHRLLAIKEYERALEKFKEDVRAGGVSALNKTKVERWCSLVNIFNWNEGTPTRSDVHFPKKLVPPPLKLLDLGPEIEETVSECEAWLKGGVEEDAPLTGKERKLRPHQLNGIRFIWSILVEGPVGRVPAVGCVLAHTMGLGKTSQAVIFLHLFLEEQKKQRHRLSNGFSHGVRVLVVVPKTVRQSWRSEFTLWSQYFPAEQRIIPVCIEERSPPKKRRELFEQWRRRGGVLLIGYEMLLGICKSLPERQENGSGAKSTDFIELLICDEAHRLKSPKLQITSVLCILHPLRRLLLTGTPLQNCLNEYWVMSDIALHKYFERHRFREFFINPIEASVDGNATKQEVETARAKTFTLIKELKNFVQRVDSTPLKDELPPLHDYVLVLPLSALQTDLYNKFLQIMREDGNIFSFIQIVTYTNRISSHPQLMYTANFSFSSARDLHGDSKNNGVVSSGDEMEKGEAGAAGICGSVASGNPLSRLEAPLGYVPAPEDGTKLYVAALIIKAAMLRGEKTLFFSASTKLLDLFEVIISTLNKRWTLDGSICRDIRFCRLDGSHSEAAREDALRNFNSADVFLLSIKAGGVGITITAATRVIIADMGFNPAYDKQAIGRAYRYGQTKPVFVYRLVCYQTLEHRLFEQKLSKEWLGLTVVEEASLKRDGLSGLHMHSPLEFLNNFQELPNGFHVVTEDQRQSTERLMQDDDILKEVAQHILYAKLHEMFLERDDL</sequence>
<evidence type="ECO:0000313" key="11">
    <source>
        <dbReference type="EMBL" id="CCC53107.1"/>
    </source>
</evidence>
<dbReference type="CDD" id="cd18793">
    <property type="entry name" value="SF2_C_SNF"/>
    <property type="match status" value="1"/>
</dbReference>
<evidence type="ECO:0000256" key="4">
    <source>
        <dbReference type="ARBA" id="ARBA00022801"/>
    </source>
</evidence>
<evidence type="ECO:0000256" key="3">
    <source>
        <dbReference type="ARBA" id="ARBA00022741"/>
    </source>
</evidence>
<dbReference type="GO" id="GO:0005634">
    <property type="term" value="C:nucleus"/>
    <property type="evidence" value="ECO:0007669"/>
    <property type="project" value="UniProtKB-SubCell"/>
</dbReference>
<proteinExistence type="inferred from homology"/>
<evidence type="ECO:0000259" key="9">
    <source>
        <dbReference type="PROSITE" id="PS51192"/>
    </source>
</evidence>
<dbReference type="SMART" id="SM00490">
    <property type="entry name" value="HELICc"/>
    <property type="match status" value="1"/>
</dbReference>
<dbReference type="VEuPathDB" id="TriTrypDB:TvY486_1105910"/>
<dbReference type="InterPro" id="IPR049730">
    <property type="entry name" value="SNF2/RAD54-like_C"/>
</dbReference>
<dbReference type="PROSITE" id="PS51192">
    <property type="entry name" value="HELICASE_ATP_BIND_1"/>
    <property type="match status" value="1"/>
</dbReference>
<dbReference type="GO" id="GO:0003677">
    <property type="term" value="F:DNA binding"/>
    <property type="evidence" value="ECO:0007669"/>
    <property type="project" value="UniProtKB-KW"/>
</dbReference>
<evidence type="ECO:0000256" key="6">
    <source>
        <dbReference type="ARBA" id="ARBA00022840"/>
    </source>
</evidence>
<dbReference type="InterPro" id="IPR038718">
    <property type="entry name" value="SNF2-like_sf"/>
</dbReference>
<dbReference type="GO" id="GO:0005524">
    <property type="term" value="F:ATP binding"/>
    <property type="evidence" value="ECO:0007669"/>
    <property type="project" value="UniProtKB-KW"/>
</dbReference>